<name>A0A1M7KR70_9ACTN</name>
<evidence type="ECO:0000256" key="1">
    <source>
        <dbReference type="SAM" id="MobiDB-lite"/>
    </source>
</evidence>
<reference evidence="2 3" key="1">
    <citation type="submission" date="2016-11" db="EMBL/GenBank/DDBJ databases">
        <authorList>
            <person name="Jaros S."/>
            <person name="Januszkiewicz K."/>
            <person name="Wedrychowicz H."/>
        </authorList>
    </citation>
    <scope>NUCLEOTIDE SEQUENCE [LARGE SCALE GENOMIC DNA]</scope>
    <source>
        <strain evidence="2 3">CGMCC 4.2025</strain>
    </source>
</reference>
<dbReference type="AlphaFoldDB" id="A0A1M7KR70"/>
<feature type="region of interest" description="Disordered" evidence="1">
    <location>
        <begin position="1"/>
        <end position="34"/>
    </location>
</feature>
<dbReference type="EMBL" id="FRBI01000013">
    <property type="protein sequence ID" value="SHM67936.1"/>
    <property type="molecule type" value="Genomic_DNA"/>
</dbReference>
<accession>A0A1M7KR70</accession>
<sequence>MTRRSVRGRGRGHEAEPVDGYEGGQVRGFAGPGTSCDFRAASC</sequence>
<organism evidence="2 3">
    <name type="scientific">Actinacidiphila paucisporea</name>
    <dbReference type="NCBI Taxonomy" id="310782"/>
    <lineage>
        <taxon>Bacteria</taxon>
        <taxon>Bacillati</taxon>
        <taxon>Actinomycetota</taxon>
        <taxon>Actinomycetes</taxon>
        <taxon>Kitasatosporales</taxon>
        <taxon>Streptomycetaceae</taxon>
        <taxon>Actinacidiphila</taxon>
    </lineage>
</organism>
<keyword evidence="3" id="KW-1185">Reference proteome</keyword>
<evidence type="ECO:0000313" key="2">
    <source>
        <dbReference type="EMBL" id="SHM67936.1"/>
    </source>
</evidence>
<proteinExistence type="predicted"/>
<evidence type="ECO:0000313" key="3">
    <source>
        <dbReference type="Proteomes" id="UP000184111"/>
    </source>
</evidence>
<gene>
    <name evidence="2" type="ORF">SAMN05216499_11369</name>
</gene>
<protein>
    <submittedName>
        <fullName evidence="2">Uncharacterized protein</fullName>
    </submittedName>
</protein>
<feature type="compositionally biased region" description="Basic residues" evidence="1">
    <location>
        <begin position="1"/>
        <end position="10"/>
    </location>
</feature>
<dbReference type="Proteomes" id="UP000184111">
    <property type="component" value="Unassembled WGS sequence"/>
</dbReference>
<dbReference type="RefSeq" id="WP_265737163.1">
    <property type="nucleotide sequence ID" value="NZ_FRBI01000013.1"/>
</dbReference>